<comment type="caution">
    <text evidence="2">The sequence shown here is derived from an EMBL/GenBank/DDBJ whole genome shotgun (WGS) entry which is preliminary data.</text>
</comment>
<reference evidence="2" key="1">
    <citation type="journal article" date="2019" name="Sci. Rep.">
        <title>Draft genome of Tanacetum cinerariifolium, the natural source of mosquito coil.</title>
        <authorList>
            <person name="Yamashiro T."/>
            <person name="Shiraishi A."/>
            <person name="Satake H."/>
            <person name="Nakayama K."/>
        </authorList>
    </citation>
    <scope>NUCLEOTIDE SEQUENCE</scope>
</reference>
<dbReference type="EMBL" id="BKCJ010283273">
    <property type="protein sequence ID" value="GEZ47416.1"/>
    <property type="molecule type" value="Genomic_DNA"/>
</dbReference>
<feature type="region of interest" description="Disordered" evidence="1">
    <location>
        <begin position="37"/>
        <end position="60"/>
    </location>
</feature>
<evidence type="ECO:0000313" key="2">
    <source>
        <dbReference type="EMBL" id="GEZ47416.1"/>
    </source>
</evidence>
<protein>
    <submittedName>
        <fullName evidence="2">Uncharacterized protein</fullName>
    </submittedName>
</protein>
<dbReference type="AlphaFoldDB" id="A0A699ICS1"/>
<accession>A0A699ICS1</accession>
<proteinExistence type="predicted"/>
<feature type="compositionally biased region" description="Acidic residues" evidence="1">
    <location>
        <begin position="43"/>
        <end position="58"/>
    </location>
</feature>
<organism evidence="2">
    <name type="scientific">Tanacetum cinerariifolium</name>
    <name type="common">Dalmatian daisy</name>
    <name type="synonym">Chrysanthemum cinerariifolium</name>
    <dbReference type="NCBI Taxonomy" id="118510"/>
    <lineage>
        <taxon>Eukaryota</taxon>
        <taxon>Viridiplantae</taxon>
        <taxon>Streptophyta</taxon>
        <taxon>Embryophyta</taxon>
        <taxon>Tracheophyta</taxon>
        <taxon>Spermatophyta</taxon>
        <taxon>Magnoliopsida</taxon>
        <taxon>eudicotyledons</taxon>
        <taxon>Gunneridae</taxon>
        <taxon>Pentapetalae</taxon>
        <taxon>asterids</taxon>
        <taxon>campanulids</taxon>
        <taxon>Asterales</taxon>
        <taxon>Asteraceae</taxon>
        <taxon>Asteroideae</taxon>
        <taxon>Anthemideae</taxon>
        <taxon>Anthemidinae</taxon>
        <taxon>Tanacetum</taxon>
    </lineage>
</organism>
<sequence>MLHVLKKMCNMHDNEMEQDGDRHNPIYDHAYMFDDAHPNADVIDGEDGDDDDDDDGDYDYAPAASMEGRCSYDSCVSWIRRIGLHVIVASCEV</sequence>
<evidence type="ECO:0000256" key="1">
    <source>
        <dbReference type="SAM" id="MobiDB-lite"/>
    </source>
</evidence>
<name>A0A699ICS1_TANCI</name>
<gene>
    <name evidence="2" type="ORF">Tci_519389</name>
</gene>